<dbReference type="EMBL" id="JAJEPX010000032">
    <property type="protein sequence ID" value="MCC2177397.1"/>
    <property type="molecule type" value="Genomic_DNA"/>
</dbReference>
<sequence>MPKIKTREKVHGIKTLDKAAVAGERMKEAYIRSKEEVTNLTDDRSENPNAYAGDKVQRAAENAAEDTARAAAAGAKLAVKKGTAAIKLRRERYAEPMQEPAMPNQPWGENDITPQKQSQRQAAIRAQQVKTNRKTAGKDAPRIKIGQQTVSRVSNDPVEQGRTLAKSKAVRLLKAAQIKQRQSAIVSSDRTIIPAETSFHDCVVHGSQHSANLEKSVIKSRETVLHSSKTAAKEAISPKTNRLRIKSAAREVQLARQTAQYATAVEHRSAEAAVKSTEISAQAFRTATKQTAAMSKRAAEAMKEVLRAIIAGMRSMVAALTAGSGVTCMVIVVVCLIGMMAGSCFGIFFSGEDSGTGMTMRDAAREINQEYNVKIEKIKTDHPYDKLILSGSRATWPEILSIYAVKTTSDQSDGQEVASMNDMKLELLRKVFWDMNSISYRVERHTKSSGKDKTTVVYLYITISHKTTDEMADQYYFNADQKKQLAELLDEKYRSLWSSVLYGIGTGDGEIVTIALSQLGNVGGQPYWSWYGFASRVEWCACFVSWCANECGYIDAGIIPSFSLCSDGSDWFKARSQWQERDYEPCAGDIIFFDWGGDGVPDHVGIVEKTEGGTVYTVEGNSGDACRENSYPVGDARIYGYGVPMYS</sequence>
<dbReference type="AlphaFoldDB" id="A0AAW4W0Z1"/>
<gene>
    <name evidence="3" type="ORF">LKD22_09725</name>
</gene>
<dbReference type="SUPFAM" id="SSF54001">
    <property type="entry name" value="Cysteine proteinases"/>
    <property type="match status" value="1"/>
</dbReference>
<evidence type="ECO:0000313" key="4">
    <source>
        <dbReference type="Proteomes" id="UP001298753"/>
    </source>
</evidence>
<feature type="domain" description="Peptidase C51" evidence="2">
    <location>
        <begin position="536"/>
        <end position="621"/>
    </location>
</feature>
<dbReference type="Gene3D" id="3.90.1720.10">
    <property type="entry name" value="endopeptidase domain like (from Nostoc punctiforme)"/>
    <property type="match status" value="1"/>
</dbReference>
<dbReference type="InterPro" id="IPR038765">
    <property type="entry name" value="Papain-like_cys_pep_sf"/>
</dbReference>
<dbReference type="GeneID" id="98660887"/>
<organism evidence="3 4">
    <name type="scientific">Agathobaculum butyriciproducens</name>
    <dbReference type="NCBI Taxonomy" id="1628085"/>
    <lineage>
        <taxon>Bacteria</taxon>
        <taxon>Bacillati</taxon>
        <taxon>Bacillota</taxon>
        <taxon>Clostridia</taxon>
        <taxon>Eubacteriales</taxon>
        <taxon>Butyricicoccaceae</taxon>
        <taxon>Agathobaculum</taxon>
    </lineage>
</organism>
<name>A0AAW4W0Z1_9FIRM</name>
<accession>A0AAW4W0Z1</accession>
<evidence type="ECO:0000259" key="2">
    <source>
        <dbReference type="Pfam" id="PF05257"/>
    </source>
</evidence>
<dbReference type="Proteomes" id="UP001298753">
    <property type="component" value="Unassembled WGS sequence"/>
</dbReference>
<dbReference type="RefSeq" id="WP_227600956.1">
    <property type="nucleotide sequence ID" value="NZ_JAJEPX010000032.1"/>
</dbReference>
<keyword evidence="4" id="KW-1185">Reference proteome</keyword>
<protein>
    <submittedName>
        <fullName evidence="3">CHAP domain-containing protein</fullName>
    </submittedName>
</protein>
<feature type="region of interest" description="Disordered" evidence="1">
    <location>
        <begin position="97"/>
        <end position="118"/>
    </location>
</feature>
<evidence type="ECO:0000313" key="3">
    <source>
        <dbReference type="EMBL" id="MCC2177397.1"/>
    </source>
</evidence>
<proteinExistence type="predicted"/>
<evidence type="ECO:0000256" key="1">
    <source>
        <dbReference type="SAM" id="MobiDB-lite"/>
    </source>
</evidence>
<dbReference type="Pfam" id="PF05257">
    <property type="entry name" value="CHAP"/>
    <property type="match status" value="1"/>
</dbReference>
<comment type="caution">
    <text evidence="3">The sequence shown here is derived from an EMBL/GenBank/DDBJ whole genome shotgun (WGS) entry which is preliminary data.</text>
</comment>
<reference evidence="3 4" key="1">
    <citation type="submission" date="2021-10" db="EMBL/GenBank/DDBJ databases">
        <title>Anaerobic single-cell dispensing facilitates the cultivation of human gut bacteria.</title>
        <authorList>
            <person name="Afrizal A."/>
        </authorList>
    </citation>
    <scope>NUCLEOTIDE SEQUENCE [LARGE SCALE GENOMIC DNA]</scope>
    <source>
        <strain evidence="3 4">CLA-AA-H270</strain>
    </source>
</reference>
<dbReference type="InterPro" id="IPR007921">
    <property type="entry name" value="CHAP_dom"/>
</dbReference>